<accession>A0A2S0MJU1</accession>
<dbReference type="PANTHER" id="PTHR48081">
    <property type="entry name" value="AB HYDROLASE SUPERFAMILY PROTEIN C4A8.06C"/>
    <property type="match status" value="1"/>
</dbReference>
<dbReference type="GO" id="GO:0016787">
    <property type="term" value="F:hydrolase activity"/>
    <property type="evidence" value="ECO:0007669"/>
    <property type="project" value="UniProtKB-KW"/>
</dbReference>
<evidence type="ECO:0000313" key="5">
    <source>
        <dbReference type="EMBL" id="AVO36132.1"/>
    </source>
</evidence>
<gene>
    <name evidence="5" type="ORF">C6570_12295</name>
</gene>
<dbReference type="OrthoDB" id="9771666at2"/>
<feature type="domain" description="BD-FAE-like" evidence="4">
    <location>
        <begin position="41"/>
        <end position="244"/>
    </location>
</feature>
<reference evidence="5 6" key="1">
    <citation type="submission" date="2018-03" db="EMBL/GenBank/DDBJ databases">
        <title>Genome sequencing of Ottowia sp.</title>
        <authorList>
            <person name="Kim S.-J."/>
            <person name="Heo J."/>
            <person name="Kwon S.-W."/>
        </authorList>
    </citation>
    <scope>NUCLEOTIDE SEQUENCE [LARGE SCALE GENOMIC DNA]</scope>
    <source>
        <strain evidence="5 6">KADR8-3</strain>
    </source>
</reference>
<dbReference type="EMBL" id="CP027666">
    <property type="protein sequence ID" value="AVO36132.1"/>
    <property type="molecule type" value="Genomic_DNA"/>
</dbReference>
<evidence type="ECO:0000256" key="3">
    <source>
        <dbReference type="PROSITE-ProRule" id="PRU10038"/>
    </source>
</evidence>
<dbReference type="InterPro" id="IPR029058">
    <property type="entry name" value="AB_hydrolase_fold"/>
</dbReference>
<dbReference type="Proteomes" id="UP000239709">
    <property type="component" value="Chromosome"/>
</dbReference>
<protein>
    <submittedName>
        <fullName evidence="5">Alpha/beta hydrolase</fullName>
    </submittedName>
</protein>
<keyword evidence="6" id="KW-1185">Reference proteome</keyword>
<dbReference type="InterPro" id="IPR033140">
    <property type="entry name" value="Lipase_GDXG_put_SER_AS"/>
</dbReference>
<dbReference type="SUPFAM" id="SSF53474">
    <property type="entry name" value="alpha/beta-Hydrolases"/>
    <property type="match status" value="1"/>
</dbReference>
<evidence type="ECO:0000256" key="1">
    <source>
        <dbReference type="ARBA" id="ARBA00010515"/>
    </source>
</evidence>
<evidence type="ECO:0000313" key="6">
    <source>
        <dbReference type="Proteomes" id="UP000239709"/>
    </source>
</evidence>
<dbReference type="PROSITE" id="PS01174">
    <property type="entry name" value="LIPASE_GDXG_SER"/>
    <property type="match status" value="1"/>
</dbReference>
<sequence length="302" mass="33486">MDNAQTEENVKYLRQYADEHIRQEITVQANRAYGELPSQRLDVVYPAQHAQAKLPVVFLVHGGGWVAGHKEAMQPYARLIADRGLAVVNVEYTLVPKAAYPQQVQELNQAVRYVLQNAARWPIDTGRVFLSGDSAGANIVSSNVAAVNSPEMAGQLALSPALAAPQIKGLVLHSGVYDVKVLYHAADKAGAIMSWGTHSVLAQYSGERQPSDATLDRMSAYPWLNTHFPPVYISASEADTLTKTQTLPLIERLKQLNVPVTAQIYPLSYREAINHDFNFNMRFDGSREVFDQSMKFLAQHAR</sequence>
<dbReference type="Gene3D" id="3.40.50.1820">
    <property type="entry name" value="alpha/beta hydrolase"/>
    <property type="match status" value="1"/>
</dbReference>
<evidence type="ECO:0000259" key="4">
    <source>
        <dbReference type="Pfam" id="PF20434"/>
    </source>
</evidence>
<keyword evidence="2 5" id="KW-0378">Hydrolase</keyword>
<organism evidence="5 6">
    <name type="scientific">Ottowia oryzae</name>
    <dbReference type="NCBI Taxonomy" id="2109914"/>
    <lineage>
        <taxon>Bacteria</taxon>
        <taxon>Pseudomonadati</taxon>
        <taxon>Pseudomonadota</taxon>
        <taxon>Betaproteobacteria</taxon>
        <taxon>Burkholderiales</taxon>
        <taxon>Comamonadaceae</taxon>
        <taxon>Ottowia</taxon>
    </lineage>
</organism>
<name>A0A2S0MJU1_9BURK</name>
<dbReference type="KEGG" id="otk:C6570_12295"/>
<proteinExistence type="inferred from homology"/>
<dbReference type="AlphaFoldDB" id="A0A2S0MJU1"/>
<dbReference type="InterPro" id="IPR049492">
    <property type="entry name" value="BD-FAE-like_dom"/>
</dbReference>
<comment type="similarity">
    <text evidence="1">Belongs to the 'GDXG' lipolytic enzyme family.</text>
</comment>
<evidence type="ECO:0000256" key="2">
    <source>
        <dbReference type="ARBA" id="ARBA00022801"/>
    </source>
</evidence>
<feature type="active site" evidence="3">
    <location>
        <position position="134"/>
    </location>
</feature>
<dbReference type="Pfam" id="PF20434">
    <property type="entry name" value="BD-FAE"/>
    <property type="match status" value="1"/>
</dbReference>
<dbReference type="InterPro" id="IPR050300">
    <property type="entry name" value="GDXG_lipolytic_enzyme"/>
</dbReference>